<dbReference type="PANTHER" id="PTHR30151">
    <property type="entry name" value="ALKANE SULFONATE ABC TRANSPORTER-RELATED, MEMBRANE SUBUNIT"/>
    <property type="match status" value="1"/>
</dbReference>
<evidence type="ECO:0000256" key="8">
    <source>
        <dbReference type="ARBA" id="ARBA00023065"/>
    </source>
</evidence>
<evidence type="ECO:0000256" key="11">
    <source>
        <dbReference type="SAM" id="MobiDB-lite"/>
    </source>
</evidence>
<protein>
    <submittedName>
        <fullName evidence="13">Nitrate ABC transporter permease</fullName>
    </submittedName>
</protein>
<feature type="transmembrane region" description="Helical" evidence="10">
    <location>
        <begin position="56"/>
        <end position="78"/>
    </location>
</feature>
<dbReference type="CDD" id="cd06261">
    <property type="entry name" value="TM_PBP2"/>
    <property type="match status" value="1"/>
</dbReference>
<evidence type="ECO:0000256" key="4">
    <source>
        <dbReference type="ARBA" id="ARBA00022475"/>
    </source>
</evidence>
<dbReference type="PANTHER" id="PTHR30151:SF7">
    <property type="entry name" value="NITRATE IMPORT PERMEASE PROTEIN NRTB"/>
    <property type="match status" value="1"/>
</dbReference>
<comment type="caution">
    <text evidence="13">The sequence shown here is derived from an EMBL/GenBank/DDBJ whole genome shotgun (WGS) entry which is preliminary data.</text>
</comment>
<evidence type="ECO:0000256" key="5">
    <source>
        <dbReference type="ARBA" id="ARBA00022519"/>
    </source>
</evidence>
<dbReference type="InterPro" id="IPR005889">
    <property type="entry name" value="NtrB"/>
</dbReference>
<dbReference type="Proteomes" id="UP001203512">
    <property type="component" value="Unassembled WGS sequence"/>
</dbReference>
<evidence type="ECO:0000256" key="2">
    <source>
        <dbReference type="ARBA" id="ARBA00004651"/>
    </source>
</evidence>
<keyword evidence="6 10" id="KW-0812">Transmembrane</keyword>
<dbReference type="SUPFAM" id="SSF161098">
    <property type="entry name" value="MetI-like"/>
    <property type="match status" value="1"/>
</dbReference>
<organism evidence="13 14">
    <name type="scientific">Sphingobium agri</name>
    <dbReference type="NCBI Taxonomy" id="2933566"/>
    <lineage>
        <taxon>Bacteria</taxon>
        <taxon>Pseudomonadati</taxon>
        <taxon>Pseudomonadota</taxon>
        <taxon>Alphaproteobacteria</taxon>
        <taxon>Sphingomonadales</taxon>
        <taxon>Sphingomonadaceae</taxon>
        <taxon>Sphingobium</taxon>
    </lineage>
</organism>
<evidence type="ECO:0000313" key="14">
    <source>
        <dbReference type="Proteomes" id="UP001203512"/>
    </source>
</evidence>
<feature type="transmembrane region" description="Helical" evidence="10">
    <location>
        <begin position="257"/>
        <end position="279"/>
    </location>
</feature>
<dbReference type="Pfam" id="PF00528">
    <property type="entry name" value="BPD_transp_1"/>
    <property type="match status" value="1"/>
</dbReference>
<evidence type="ECO:0000256" key="1">
    <source>
        <dbReference type="ARBA" id="ARBA00004533"/>
    </source>
</evidence>
<dbReference type="NCBIfam" id="TIGR01183">
    <property type="entry name" value="ntrB"/>
    <property type="match status" value="1"/>
</dbReference>
<keyword evidence="14" id="KW-1185">Reference proteome</keyword>
<keyword evidence="9 10" id="KW-0472">Membrane</keyword>
<keyword evidence="5" id="KW-0997">Cell inner membrane</keyword>
<dbReference type="InterPro" id="IPR000515">
    <property type="entry name" value="MetI-like"/>
</dbReference>
<reference evidence="13 14" key="1">
    <citation type="submission" date="2022-04" db="EMBL/GenBank/DDBJ databases">
        <authorList>
            <person name="Huq M.A."/>
        </authorList>
    </citation>
    <scope>NUCLEOTIDE SEQUENCE [LARGE SCALE GENOMIC DNA]</scope>
    <source>
        <strain evidence="13 14">MAH-33</strain>
    </source>
</reference>
<evidence type="ECO:0000259" key="12">
    <source>
        <dbReference type="PROSITE" id="PS50928"/>
    </source>
</evidence>
<evidence type="ECO:0000256" key="9">
    <source>
        <dbReference type="ARBA" id="ARBA00023136"/>
    </source>
</evidence>
<feature type="domain" description="ABC transmembrane type-1" evidence="12">
    <location>
        <begin position="128"/>
        <end position="305"/>
    </location>
</feature>
<feature type="transmembrane region" description="Helical" evidence="10">
    <location>
        <begin position="166"/>
        <end position="186"/>
    </location>
</feature>
<evidence type="ECO:0000313" key="13">
    <source>
        <dbReference type="EMBL" id="MCK0532233.1"/>
    </source>
</evidence>
<comment type="similarity">
    <text evidence="10">Belongs to the binding-protein-dependent transport system permease family.</text>
</comment>
<keyword evidence="4" id="KW-1003">Cell membrane</keyword>
<feature type="region of interest" description="Disordered" evidence="11">
    <location>
        <begin position="1"/>
        <end position="23"/>
    </location>
</feature>
<evidence type="ECO:0000256" key="10">
    <source>
        <dbReference type="RuleBase" id="RU363032"/>
    </source>
</evidence>
<feature type="compositionally biased region" description="Low complexity" evidence="11">
    <location>
        <begin position="11"/>
        <end position="22"/>
    </location>
</feature>
<keyword evidence="3 10" id="KW-0813">Transport</keyword>
<keyword evidence="8" id="KW-0406">Ion transport</keyword>
<evidence type="ECO:0000256" key="6">
    <source>
        <dbReference type="ARBA" id="ARBA00022692"/>
    </source>
</evidence>
<evidence type="ECO:0000256" key="7">
    <source>
        <dbReference type="ARBA" id="ARBA00022989"/>
    </source>
</evidence>
<dbReference type="InterPro" id="IPR035906">
    <property type="entry name" value="MetI-like_sf"/>
</dbReference>
<proteinExistence type="inferred from homology"/>
<comment type="subcellular location">
    <subcellularLocation>
        <location evidence="1">Cell inner membrane</location>
    </subcellularLocation>
    <subcellularLocation>
        <location evidence="2 10">Cell membrane</location>
        <topology evidence="2 10">Multi-pass membrane protein</topology>
    </subcellularLocation>
</comment>
<dbReference type="RefSeq" id="WP_247232178.1">
    <property type="nucleotide sequence ID" value="NZ_JALKHS010000008.1"/>
</dbReference>
<feature type="transmembrane region" description="Helical" evidence="10">
    <location>
        <begin position="192"/>
        <end position="211"/>
    </location>
</feature>
<name>A0ABT0DYS8_9SPHN</name>
<dbReference type="PROSITE" id="PS50928">
    <property type="entry name" value="ABC_TM1"/>
    <property type="match status" value="1"/>
</dbReference>
<gene>
    <name evidence="13" type="primary">ntrB</name>
    <name evidence="13" type="ORF">MU848_11640</name>
</gene>
<sequence>MAPLSPKSRNGGPPVSSGGTTTELGVILPYPEEAIARRSFEPVAAPVNPIVSKGRALIAAILPTVVMIGALLLFWQLLCGSPDATFPSPVKVWQESHDVVTHPFKGVKIGFTHFSIQDGGDVGIAGHVLTSLSRVLIGYSIAAIVGVALGILIGQSVCAFRALDPLFQVLRTVPPLAWLPISLAIFQQAQPSAIFLIFITAIWPVILNTAAGVQTIPAPYRNVAKVLALNPVEYFVRIMLPATVPHMFTGLRIGVGMSWLAIVAAEMVQGGTGVGFFIWDSYNSSLLTDTIVALVWIGLVGFTLDRIVAFAGRVISRAG</sequence>
<evidence type="ECO:0000256" key="3">
    <source>
        <dbReference type="ARBA" id="ARBA00022448"/>
    </source>
</evidence>
<accession>A0ABT0DYS8</accession>
<feature type="transmembrane region" description="Helical" evidence="10">
    <location>
        <begin position="136"/>
        <end position="154"/>
    </location>
</feature>
<dbReference type="Gene3D" id="1.10.3720.10">
    <property type="entry name" value="MetI-like"/>
    <property type="match status" value="1"/>
</dbReference>
<dbReference type="EMBL" id="JALKHS010000008">
    <property type="protein sequence ID" value="MCK0532233.1"/>
    <property type="molecule type" value="Genomic_DNA"/>
</dbReference>
<feature type="transmembrane region" description="Helical" evidence="10">
    <location>
        <begin position="291"/>
        <end position="315"/>
    </location>
</feature>
<keyword evidence="7 10" id="KW-1133">Transmembrane helix</keyword>